<reference evidence="2 3" key="1">
    <citation type="submission" date="2023-10" db="EMBL/GenBank/DDBJ databases">
        <title>Genomes of two closely related lineages of the louse Polyplax serrata with different host specificities.</title>
        <authorList>
            <person name="Martinu J."/>
            <person name="Tarabai H."/>
            <person name="Stefka J."/>
            <person name="Hypsa V."/>
        </authorList>
    </citation>
    <scope>NUCLEOTIDE SEQUENCE [LARGE SCALE GENOMIC DNA]</scope>
    <source>
        <strain evidence="2">HR10_N</strain>
    </source>
</reference>
<evidence type="ECO:0000313" key="2">
    <source>
        <dbReference type="EMBL" id="KAK6629143.1"/>
    </source>
</evidence>
<sequence>MMDTKNESVGKVIRHLYRKIQAENEKSFTRRQFDYGKEESQTPEDLSDVASEKLMQTFTDEVDPTGSECERPDYVTGNEDEQEVHCDWHNDTVLCWPRTLRGTTAYLPCFDEYNGIKYDSSGEYEIPQTPFLLSTRNTQTRTRPIRPPTARRLRIYELVSISSSIDFDNTAEILKSVLMTFVEVDYLLLTS</sequence>
<dbReference type="InterPro" id="IPR036445">
    <property type="entry name" value="GPCR_2_extracell_dom_sf"/>
</dbReference>
<accession>A0AAN8PDN8</accession>
<dbReference type="AlphaFoldDB" id="A0AAN8PDN8"/>
<dbReference type="Pfam" id="PF02793">
    <property type="entry name" value="HRM"/>
    <property type="match status" value="1"/>
</dbReference>
<dbReference type="Proteomes" id="UP001372834">
    <property type="component" value="Unassembled WGS sequence"/>
</dbReference>
<evidence type="ECO:0000259" key="1">
    <source>
        <dbReference type="PROSITE" id="PS50227"/>
    </source>
</evidence>
<dbReference type="SUPFAM" id="SSF111418">
    <property type="entry name" value="Hormone receptor domain"/>
    <property type="match status" value="1"/>
</dbReference>
<gene>
    <name evidence="2" type="ORF">RUM43_002960</name>
</gene>
<proteinExistence type="predicted"/>
<comment type="caution">
    <text evidence="2">The sequence shown here is derived from an EMBL/GenBank/DDBJ whole genome shotgun (WGS) entry which is preliminary data.</text>
</comment>
<dbReference type="PROSITE" id="PS50227">
    <property type="entry name" value="G_PROTEIN_RECEP_F2_3"/>
    <property type="match status" value="1"/>
</dbReference>
<dbReference type="GO" id="GO:0016020">
    <property type="term" value="C:membrane"/>
    <property type="evidence" value="ECO:0007669"/>
    <property type="project" value="InterPro"/>
</dbReference>
<name>A0AAN8PDN8_POLSC</name>
<dbReference type="Gene3D" id="4.10.1240.10">
    <property type="entry name" value="GPCR, family 2, extracellular hormone receptor domain"/>
    <property type="match status" value="1"/>
</dbReference>
<dbReference type="InterPro" id="IPR001879">
    <property type="entry name" value="GPCR_2_extracellular_dom"/>
</dbReference>
<dbReference type="EMBL" id="JAWJWE010000036">
    <property type="protein sequence ID" value="KAK6629143.1"/>
    <property type="molecule type" value="Genomic_DNA"/>
</dbReference>
<protein>
    <recommendedName>
        <fullName evidence="1">G-protein coupled receptors family 2 profile 1 domain-containing protein</fullName>
    </recommendedName>
</protein>
<dbReference type="GO" id="GO:0004930">
    <property type="term" value="F:G protein-coupled receptor activity"/>
    <property type="evidence" value="ECO:0007669"/>
    <property type="project" value="InterPro"/>
</dbReference>
<feature type="domain" description="G-protein coupled receptors family 2 profile 1" evidence="1">
    <location>
        <begin position="68"/>
        <end position="122"/>
    </location>
</feature>
<organism evidence="2 3">
    <name type="scientific">Polyplax serrata</name>
    <name type="common">Common mouse louse</name>
    <dbReference type="NCBI Taxonomy" id="468196"/>
    <lineage>
        <taxon>Eukaryota</taxon>
        <taxon>Metazoa</taxon>
        <taxon>Ecdysozoa</taxon>
        <taxon>Arthropoda</taxon>
        <taxon>Hexapoda</taxon>
        <taxon>Insecta</taxon>
        <taxon>Pterygota</taxon>
        <taxon>Neoptera</taxon>
        <taxon>Paraneoptera</taxon>
        <taxon>Psocodea</taxon>
        <taxon>Troctomorpha</taxon>
        <taxon>Phthiraptera</taxon>
        <taxon>Anoplura</taxon>
        <taxon>Polyplacidae</taxon>
        <taxon>Polyplax</taxon>
    </lineage>
</organism>
<evidence type="ECO:0000313" key="3">
    <source>
        <dbReference type="Proteomes" id="UP001372834"/>
    </source>
</evidence>